<dbReference type="eggNOG" id="COG2890">
    <property type="taxonomic scope" value="Bacteria"/>
</dbReference>
<dbReference type="FunFam" id="3.40.50.150:FF:000053">
    <property type="entry name" value="Release factor glutamine methyltransferase"/>
    <property type="match status" value="1"/>
</dbReference>
<evidence type="ECO:0000313" key="9">
    <source>
        <dbReference type="Proteomes" id="UP000028602"/>
    </source>
</evidence>
<dbReference type="PROSITE" id="PS00092">
    <property type="entry name" value="N6_MTASE"/>
    <property type="match status" value="1"/>
</dbReference>
<dbReference type="OrthoDB" id="9800643at2"/>
<dbReference type="InterPro" id="IPR007848">
    <property type="entry name" value="Small_mtfrase_dom"/>
</dbReference>
<reference evidence="8 9" key="1">
    <citation type="submission" date="2014-05" db="EMBL/GenBank/DDBJ databases">
        <title>ATOL: Assembling a taxonomically balanced genome-scale reconstruction of the evolutionary history of the Enterobacteriaceae.</title>
        <authorList>
            <person name="Plunkett G.III."/>
            <person name="Neeno-Eckwall E.C."/>
            <person name="Glasner J.D."/>
            <person name="Perna N.T."/>
        </authorList>
    </citation>
    <scope>NUCLEOTIDE SEQUENCE [LARGE SCALE GENOMIC DNA]</scope>
    <source>
        <strain evidence="8 9">ATCC 33301</strain>
    </source>
</reference>
<sequence length="282" mass="30944">MLVREWLTQSRTVLAQSDSPKRDAEILLGFVLGKPRSWIIAFDDTRLTDAQLSVLAGLLQRRQAGEPVAHLLGEREFWSLPLKVNNSTLIPRPDTEVLVEVALELIPESPSPLLDLGTGTGAIALALGKERGDCQVTGVDRVAEAVALAQENAALLSLANCRFLQSHWFDALTASRFAVIVSNPPYIDATDEHLQQGDVRFEPLSALVADEGGLADLRIIIDKSRDWLLPEGWLVLEHGWQQDAAVRALLTDAGFRQVSTRADYGGNPRVTYGQYIKPTTMS</sequence>
<dbReference type="Pfam" id="PF05175">
    <property type="entry name" value="MTS"/>
    <property type="match status" value="1"/>
</dbReference>
<dbReference type="InterPro" id="IPR050320">
    <property type="entry name" value="N5-glutamine_MTase"/>
</dbReference>
<dbReference type="InterPro" id="IPR040758">
    <property type="entry name" value="PrmC_N"/>
</dbReference>
<evidence type="ECO:0000259" key="6">
    <source>
        <dbReference type="Pfam" id="PF05175"/>
    </source>
</evidence>
<evidence type="ECO:0000256" key="4">
    <source>
        <dbReference type="ARBA" id="ARBA00048391"/>
    </source>
</evidence>
<dbReference type="AlphaFoldDB" id="A0A085JDW8"/>
<dbReference type="GO" id="GO:0003676">
    <property type="term" value="F:nucleic acid binding"/>
    <property type="evidence" value="ECO:0007669"/>
    <property type="project" value="InterPro"/>
</dbReference>
<feature type="binding site" evidence="5">
    <location>
        <begin position="183"/>
        <end position="186"/>
    </location>
    <ligand>
        <name>substrate</name>
    </ligand>
</feature>
<dbReference type="NCBIfam" id="TIGR00536">
    <property type="entry name" value="hemK_fam"/>
    <property type="match status" value="1"/>
</dbReference>
<comment type="catalytic activity">
    <reaction evidence="4 5">
        <text>L-glutaminyl-[peptide chain release factor] + S-adenosyl-L-methionine = N(5)-methyl-L-glutaminyl-[peptide chain release factor] + S-adenosyl-L-homocysteine + H(+)</text>
        <dbReference type="Rhea" id="RHEA:42896"/>
        <dbReference type="Rhea" id="RHEA-COMP:10271"/>
        <dbReference type="Rhea" id="RHEA-COMP:10272"/>
        <dbReference type="ChEBI" id="CHEBI:15378"/>
        <dbReference type="ChEBI" id="CHEBI:30011"/>
        <dbReference type="ChEBI" id="CHEBI:57856"/>
        <dbReference type="ChEBI" id="CHEBI:59789"/>
        <dbReference type="ChEBI" id="CHEBI:61891"/>
        <dbReference type="EC" id="2.1.1.297"/>
    </reaction>
</comment>
<dbReference type="HAMAP" id="MF_02126">
    <property type="entry name" value="RF_methyltr_PrmC"/>
    <property type="match status" value="1"/>
</dbReference>
<dbReference type="Proteomes" id="UP000028602">
    <property type="component" value="Unassembled WGS sequence"/>
</dbReference>
<comment type="similarity">
    <text evidence="5">Belongs to the protein N5-glutamine methyltransferase family. PrmC subfamily.</text>
</comment>
<dbReference type="InterPro" id="IPR019874">
    <property type="entry name" value="RF_methyltr_PrmC"/>
</dbReference>
<organism evidence="8 9">
    <name type="scientific">Tatumella ptyseos ATCC 33301</name>
    <dbReference type="NCBI Taxonomy" id="1005995"/>
    <lineage>
        <taxon>Bacteria</taxon>
        <taxon>Pseudomonadati</taxon>
        <taxon>Pseudomonadota</taxon>
        <taxon>Gammaproteobacteria</taxon>
        <taxon>Enterobacterales</taxon>
        <taxon>Erwiniaceae</taxon>
        <taxon>Tatumella</taxon>
    </lineage>
</organism>
<feature type="domain" description="Methyltransferase small" evidence="6">
    <location>
        <begin position="105"/>
        <end position="193"/>
    </location>
</feature>
<feature type="binding site" evidence="5">
    <location>
        <position position="183"/>
    </location>
    <ligand>
        <name>S-adenosyl-L-methionine</name>
        <dbReference type="ChEBI" id="CHEBI:59789"/>
    </ligand>
</feature>
<dbReference type="PANTHER" id="PTHR18895">
    <property type="entry name" value="HEMK METHYLTRANSFERASE"/>
    <property type="match status" value="1"/>
</dbReference>
<dbReference type="InterPro" id="IPR029063">
    <property type="entry name" value="SAM-dependent_MTases_sf"/>
</dbReference>
<dbReference type="CDD" id="cd02440">
    <property type="entry name" value="AdoMet_MTases"/>
    <property type="match status" value="1"/>
</dbReference>
<comment type="function">
    <text evidence="5">Methylates the class 1 translation termination release factors RF1/PrfA and RF2/PrfB on the glutamine residue of the universally conserved GGQ motif.</text>
</comment>
<dbReference type="EMBL" id="JMPR01000037">
    <property type="protein sequence ID" value="KFD18664.1"/>
    <property type="molecule type" value="Genomic_DNA"/>
</dbReference>
<dbReference type="GO" id="GO:0102559">
    <property type="term" value="F:peptide chain release factor N(5)-glutamine methyltransferase activity"/>
    <property type="evidence" value="ECO:0007669"/>
    <property type="project" value="UniProtKB-EC"/>
</dbReference>
<feature type="domain" description="Release factor glutamine methyltransferase N-terminal" evidence="7">
    <location>
        <begin position="5"/>
        <end position="73"/>
    </location>
</feature>
<dbReference type="FunFam" id="1.10.8.10:FF:000032">
    <property type="entry name" value="Release factor glutamine methyltransferase"/>
    <property type="match status" value="1"/>
</dbReference>
<gene>
    <name evidence="5 8" type="primary">prmC</name>
    <name evidence="8" type="ORF">GTPT_2425</name>
</gene>
<accession>A0A085JDW8</accession>
<dbReference type="InterPro" id="IPR004556">
    <property type="entry name" value="HemK-like"/>
</dbReference>
<keyword evidence="1 5" id="KW-0489">Methyltransferase</keyword>
<proteinExistence type="inferred from homology"/>
<dbReference type="InterPro" id="IPR002052">
    <property type="entry name" value="DNA_methylase_N6_adenine_CS"/>
</dbReference>
<protein>
    <recommendedName>
        <fullName evidence="5">Release factor glutamine methyltransferase</fullName>
        <shortName evidence="5">RF MTase</shortName>
        <ecNumber evidence="5">2.1.1.297</ecNumber>
    </recommendedName>
    <alternativeName>
        <fullName evidence="5">N5-glutamine methyltransferase PrmC</fullName>
    </alternativeName>
    <alternativeName>
        <fullName evidence="5">Protein-(glutamine-N5) MTase PrmC</fullName>
    </alternativeName>
    <alternativeName>
        <fullName evidence="5">Protein-glutamine N-methyltransferase PrmC</fullName>
    </alternativeName>
</protein>
<keyword evidence="2 5" id="KW-0808">Transferase</keyword>
<dbReference type="Gene3D" id="3.40.50.150">
    <property type="entry name" value="Vaccinia Virus protein VP39"/>
    <property type="match status" value="1"/>
</dbReference>
<dbReference type="SUPFAM" id="SSF53335">
    <property type="entry name" value="S-adenosyl-L-methionine-dependent methyltransferases"/>
    <property type="match status" value="1"/>
</dbReference>
<evidence type="ECO:0000256" key="5">
    <source>
        <dbReference type="HAMAP-Rule" id="MF_02126"/>
    </source>
</evidence>
<evidence type="ECO:0000256" key="2">
    <source>
        <dbReference type="ARBA" id="ARBA00022679"/>
    </source>
</evidence>
<evidence type="ECO:0000313" key="8">
    <source>
        <dbReference type="EMBL" id="KFD18664.1"/>
    </source>
</evidence>
<dbReference type="GO" id="GO:0032259">
    <property type="term" value="P:methylation"/>
    <property type="evidence" value="ECO:0007669"/>
    <property type="project" value="UniProtKB-KW"/>
</dbReference>
<feature type="binding site" evidence="5">
    <location>
        <position position="140"/>
    </location>
    <ligand>
        <name>S-adenosyl-L-methionine</name>
        <dbReference type="ChEBI" id="CHEBI:59789"/>
    </ligand>
</feature>
<evidence type="ECO:0000256" key="1">
    <source>
        <dbReference type="ARBA" id="ARBA00022603"/>
    </source>
</evidence>
<feature type="binding site" evidence="5">
    <location>
        <begin position="117"/>
        <end position="121"/>
    </location>
    <ligand>
        <name>S-adenosyl-L-methionine</name>
        <dbReference type="ChEBI" id="CHEBI:59789"/>
    </ligand>
</feature>
<name>A0A085JDW8_9GAMM</name>
<keyword evidence="9" id="KW-1185">Reference proteome</keyword>
<comment type="caution">
    <text evidence="8">The sequence shown here is derived from an EMBL/GenBank/DDBJ whole genome shotgun (WGS) entry which is preliminary data.</text>
</comment>
<dbReference type="RefSeq" id="WP_025901882.1">
    <property type="nucleotide sequence ID" value="NZ_ATMJ01000011.1"/>
</dbReference>
<dbReference type="Pfam" id="PF17827">
    <property type="entry name" value="PrmC_N"/>
    <property type="match status" value="1"/>
</dbReference>
<dbReference type="NCBIfam" id="TIGR03534">
    <property type="entry name" value="RF_mod_PrmC"/>
    <property type="match status" value="1"/>
</dbReference>
<evidence type="ECO:0000256" key="3">
    <source>
        <dbReference type="ARBA" id="ARBA00022691"/>
    </source>
</evidence>
<dbReference type="EC" id="2.1.1.297" evidence="5"/>
<evidence type="ECO:0000259" key="7">
    <source>
        <dbReference type="Pfam" id="PF17827"/>
    </source>
</evidence>
<feature type="binding site" evidence="5">
    <location>
        <position position="168"/>
    </location>
    <ligand>
        <name>S-adenosyl-L-methionine</name>
        <dbReference type="ChEBI" id="CHEBI:59789"/>
    </ligand>
</feature>
<dbReference type="PANTHER" id="PTHR18895:SF74">
    <property type="entry name" value="MTRF1L RELEASE FACTOR GLUTAMINE METHYLTRANSFERASE"/>
    <property type="match status" value="1"/>
</dbReference>
<keyword evidence="3 5" id="KW-0949">S-adenosyl-L-methionine</keyword>
<dbReference type="Gene3D" id="1.10.8.10">
    <property type="entry name" value="DNA helicase RuvA subunit, C-terminal domain"/>
    <property type="match status" value="1"/>
</dbReference>